<feature type="compositionally biased region" description="Polar residues" evidence="1">
    <location>
        <begin position="14"/>
        <end position="25"/>
    </location>
</feature>
<reference evidence="2" key="1">
    <citation type="journal article" date="2020" name="Stud. Mycol.">
        <title>101 Dothideomycetes genomes: a test case for predicting lifestyles and emergence of pathogens.</title>
        <authorList>
            <person name="Haridas S."/>
            <person name="Albert R."/>
            <person name="Binder M."/>
            <person name="Bloem J."/>
            <person name="Labutti K."/>
            <person name="Salamov A."/>
            <person name="Andreopoulos B."/>
            <person name="Baker S."/>
            <person name="Barry K."/>
            <person name="Bills G."/>
            <person name="Bluhm B."/>
            <person name="Cannon C."/>
            <person name="Castanera R."/>
            <person name="Culley D."/>
            <person name="Daum C."/>
            <person name="Ezra D."/>
            <person name="Gonzalez J."/>
            <person name="Henrissat B."/>
            <person name="Kuo A."/>
            <person name="Liang C."/>
            <person name="Lipzen A."/>
            <person name="Lutzoni F."/>
            <person name="Magnuson J."/>
            <person name="Mondo S."/>
            <person name="Nolan M."/>
            <person name="Ohm R."/>
            <person name="Pangilinan J."/>
            <person name="Park H.-J."/>
            <person name="Ramirez L."/>
            <person name="Alfaro M."/>
            <person name="Sun H."/>
            <person name="Tritt A."/>
            <person name="Yoshinaga Y."/>
            <person name="Zwiers L.-H."/>
            <person name="Turgeon B."/>
            <person name="Goodwin S."/>
            <person name="Spatafora J."/>
            <person name="Crous P."/>
            <person name="Grigoriev I."/>
        </authorList>
    </citation>
    <scope>NUCLEOTIDE SEQUENCE</scope>
    <source>
        <strain evidence="2">CBS 207.26</strain>
    </source>
</reference>
<evidence type="ECO:0000256" key="1">
    <source>
        <dbReference type="SAM" id="MobiDB-lite"/>
    </source>
</evidence>
<evidence type="ECO:0000313" key="3">
    <source>
        <dbReference type="Proteomes" id="UP000800200"/>
    </source>
</evidence>
<organism evidence="2 3">
    <name type="scientific">Zopfia rhizophila CBS 207.26</name>
    <dbReference type="NCBI Taxonomy" id="1314779"/>
    <lineage>
        <taxon>Eukaryota</taxon>
        <taxon>Fungi</taxon>
        <taxon>Dikarya</taxon>
        <taxon>Ascomycota</taxon>
        <taxon>Pezizomycotina</taxon>
        <taxon>Dothideomycetes</taxon>
        <taxon>Dothideomycetes incertae sedis</taxon>
        <taxon>Zopfiaceae</taxon>
        <taxon>Zopfia</taxon>
    </lineage>
</organism>
<dbReference type="EMBL" id="ML994621">
    <property type="protein sequence ID" value="KAF2189160.1"/>
    <property type="molecule type" value="Genomic_DNA"/>
</dbReference>
<accession>A0A6A6EGA9</accession>
<evidence type="ECO:0000313" key="2">
    <source>
        <dbReference type="EMBL" id="KAF2189160.1"/>
    </source>
</evidence>
<proteinExistence type="predicted"/>
<dbReference type="AlphaFoldDB" id="A0A6A6EGA9"/>
<feature type="region of interest" description="Disordered" evidence="1">
    <location>
        <begin position="264"/>
        <end position="323"/>
    </location>
</feature>
<name>A0A6A6EGA9_9PEZI</name>
<keyword evidence="3" id="KW-1185">Reference proteome</keyword>
<dbReference type="OrthoDB" id="3535998at2759"/>
<evidence type="ECO:0008006" key="4">
    <source>
        <dbReference type="Google" id="ProtNLM"/>
    </source>
</evidence>
<dbReference type="Proteomes" id="UP000800200">
    <property type="component" value="Unassembled WGS sequence"/>
</dbReference>
<gene>
    <name evidence="2" type="ORF">K469DRAFT_563009</name>
</gene>
<dbReference type="Gene3D" id="1.20.5.170">
    <property type="match status" value="1"/>
</dbReference>
<feature type="region of interest" description="Disordered" evidence="1">
    <location>
        <begin position="1"/>
        <end position="69"/>
    </location>
</feature>
<feature type="compositionally biased region" description="Basic and acidic residues" evidence="1">
    <location>
        <begin position="47"/>
        <end position="69"/>
    </location>
</feature>
<sequence>MASIKKSPPYEGHSSGSESKRQQTPGAKRRPSRAGTRSVTTLTAAQLERKRANDREAQRAIRQRTKDHIENLERQIRELTTQQDTNSSTKMMELMRRNEELEQENSVLRSRLSHAVAALGVPDQNGGGAPSPSDRIQMLSQPRRSSTGTARSVHSVPEIATPVSQPGHWQAQHTGYAPNVSSPHIENPSNLGEVSGRWSPHPHAHQQHHPVSMAVQDPSLHSVESSGMSYPNPYGLDSNARAMSYPLENTQLVTSQPMQTMTGYGTPTSNPSPHPPEYQRHMSVSMNAPPPPHPAHPHPQQQAPAPYPAFPSHGHQGFVPQASHPGEMQMMAHAPHPQPQMMGDQGHMMYHLPPNMKVEQH</sequence>
<feature type="compositionally biased region" description="Polar residues" evidence="1">
    <location>
        <begin position="35"/>
        <end position="44"/>
    </location>
</feature>
<dbReference type="CDD" id="cd14688">
    <property type="entry name" value="bZIP_YAP"/>
    <property type="match status" value="1"/>
</dbReference>
<dbReference type="PANTHER" id="PTHR37012">
    <property type="entry name" value="B-ZIP TRANSCRIPTION FACTOR (EUROFUNG)-RELATED"/>
    <property type="match status" value="1"/>
</dbReference>
<protein>
    <recommendedName>
        <fullName evidence="4">BZIP domain-containing protein</fullName>
    </recommendedName>
</protein>